<proteinExistence type="predicted"/>
<feature type="region of interest" description="Disordered" evidence="1">
    <location>
        <begin position="157"/>
        <end position="178"/>
    </location>
</feature>
<evidence type="ECO:0000256" key="1">
    <source>
        <dbReference type="SAM" id="MobiDB-lite"/>
    </source>
</evidence>
<protein>
    <submittedName>
        <fullName evidence="2">Uncharacterized protein</fullName>
    </submittedName>
</protein>
<feature type="compositionally biased region" description="Polar residues" evidence="1">
    <location>
        <begin position="1"/>
        <end position="12"/>
    </location>
</feature>
<dbReference type="AlphaFoldDB" id="A0A4U0U0Q1"/>
<evidence type="ECO:0000313" key="2">
    <source>
        <dbReference type="EMBL" id="TKA27655.1"/>
    </source>
</evidence>
<evidence type="ECO:0000313" key="3">
    <source>
        <dbReference type="Proteomes" id="UP000310066"/>
    </source>
</evidence>
<feature type="compositionally biased region" description="Basic and acidic residues" evidence="1">
    <location>
        <begin position="40"/>
        <end position="59"/>
    </location>
</feature>
<gene>
    <name evidence="2" type="ORF">B0A54_16739</name>
</gene>
<organism evidence="2 3">
    <name type="scientific">Friedmanniomyces endolithicus</name>
    <dbReference type="NCBI Taxonomy" id="329885"/>
    <lineage>
        <taxon>Eukaryota</taxon>
        <taxon>Fungi</taxon>
        <taxon>Dikarya</taxon>
        <taxon>Ascomycota</taxon>
        <taxon>Pezizomycotina</taxon>
        <taxon>Dothideomycetes</taxon>
        <taxon>Dothideomycetidae</taxon>
        <taxon>Mycosphaerellales</taxon>
        <taxon>Teratosphaeriaceae</taxon>
        <taxon>Friedmanniomyces</taxon>
    </lineage>
</organism>
<feature type="region of interest" description="Disordered" evidence="1">
    <location>
        <begin position="1"/>
        <end position="132"/>
    </location>
</feature>
<accession>A0A4U0U0Q1</accession>
<dbReference type="EMBL" id="NAJP01000126">
    <property type="protein sequence ID" value="TKA27655.1"/>
    <property type="molecule type" value="Genomic_DNA"/>
</dbReference>
<sequence length="305" mass="35092">MSHSQTNQSWSERISDAYEDDYNDLTDQQKAHPLNIEDDERSHRESARRFADIEEEFKRIHALSPDGMGDAGESVEDEYDRLQVLRNDSIDDQYGVPSSRSGRNDRGSYDSEHESRDRFPDSSGRPKYGWRTARYSGDTHTIEPTGGPVYVEAYRSPSYPDANQRHNRGRSGQSTISDPVQGLRDVLLAPYIGEPQQAYISRMERDGEILSAAVVRYHDIQGRWRPFVAEAKDDYIQRIDLSEIEDKPTRSESEARWDVLEGRFRARFGEGFVEYLDRLSAVMPADQRPSGDDCLKRWKAMEAQD</sequence>
<reference evidence="2 3" key="1">
    <citation type="submission" date="2017-03" db="EMBL/GenBank/DDBJ databases">
        <title>Genomes of endolithic fungi from Antarctica.</title>
        <authorList>
            <person name="Coleine C."/>
            <person name="Masonjones S."/>
            <person name="Stajich J.E."/>
        </authorList>
    </citation>
    <scope>NUCLEOTIDE SEQUENCE [LARGE SCALE GENOMIC DNA]</scope>
    <source>
        <strain evidence="2 3">CCFEE 5311</strain>
    </source>
</reference>
<dbReference type="Proteomes" id="UP000310066">
    <property type="component" value="Unassembled WGS sequence"/>
</dbReference>
<dbReference type="OrthoDB" id="3848738at2759"/>
<feature type="compositionally biased region" description="Basic and acidic residues" evidence="1">
    <location>
        <begin position="102"/>
        <end position="120"/>
    </location>
</feature>
<comment type="caution">
    <text evidence="2">The sequence shown here is derived from an EMBL/GenBank/DDBJ whole genome shotgun (WGS) entry which is preliminary data.</text>
</comment>
<name>A0A4U0U0Q1_9PEZI</name>